<dbReference type="InterPro" id="IPR050483">
    <property type="entry name" value="CoA-transferase_III_domain"/>
</dbReference>
<dbReference type="AlphaFoldDB" id="A0A9D2KHE8"/>
<reference evidence="2" key="2">
    <citation type="submission" date="2021-04" db="EMBL/GenBank/DDBJ databases">
        <authorList>
            <person name="Gilroy R."/>
        </authorList>
    </citation>
    <scope>NUCLEOTIDE SEQUENCE</scope>
    <source>
        <strain evidence="2">ChiHjej8B7-3636</strain>
    </source>
</reference>
<accession>A0A9D2KHE8</accession>
<dbReference type="PANTHER" id="PTHR48207:SF4">
    <property type="entry name" value="BLL6097 PROTEIN"/>
    <property type="match status" value="1"/>
</dbReference>
<evidence type="ECO:0000256" key="1">
    <source>
        <dbReference type="ARBA" id="ARBA00022679"/>
    </source>
</evidence>
<dbReference type="PANTHER" id="PTHR48207">
    <property type="entry name" value="SUCCINATE--HYDROXYMETHYLGLUTARATE COA-TRANSFERASE"/>
    <property type="match status" value="1"/>
</dbReference>
<evidence type="ECO:0000313" key="3">
    <source>
        <dbReference type="Proteomes" id="UP000824220"/>
    </source>
</evidence>
<dbReference type="InterPro" id="IPR044855">
    <property type="entry name" value="CoA-Trfase_III_dom3_sf"/>
</dbReference>
<dbReference type="InterPro" id="IPR023606">
    <property type="entry name" value="CoA-Trfase_III_dom_1_sf"/>
</dbReference>
<dbReference type="Gene3D" id="3.30.1540.10">
    <property type="entry name" value="formyl-coa transferase, domain 3"/>
    <property type="match status" value="1"/>
</dbReference>
<protein>
    <submittedName>
        <fullName evidence="2">CoA transferase</fullName>
    </submittedName>
</protein>
<dbReference type="SUPFAM" id="SSF89796">
    <property type="entry name" value="CoA-transferase family III (CaiB/BaiF)"/>
    <property type="match status" value="1"/>
</dbReference>
<proteinExistence type="predicted"/>
<gene>
    <name evidence="2" type="ORF">H9800_02615</name>
</gene>
<dbReference type="GO" id="GO:0008410">
    <property type="term" value="F:CoA-transferase activity"/>
    <property type="evidence" value="ECO:0007669"/>
    <property type="project" value="TreeGrafter"/>
</dbReference>
<dbReference type="InterPro" id="IPR003673">
    <property type="entry name" value="CoA-Trfase_fam_III"/>
</dbReference>
<organism evidence="2 3">
    <name type="scientific">Candidatus Microbacterium stercoravium</name>
    <dbReference type="NCBI Taxonomy" id="2838697"/>
    <lineage>
        <taxon>Bacteria</taxon>
        <taxon>Bacillati</taxon>
        <taxon>Actinomycetota</taxon>
        <taxon>Actinomycetes</taxon>
        <taxon>Micrococcales</taxon>
        <taxon>Microbacteriaceae</taxon>
        <taxon>Microbacterium</taxon>
    </lineage>
</organism>
<comment type="caution">
    <text evidence="2">The sequence shown here is derived from an EMBL/GenBank/DDBJ whole genome shotgun (WGS) entry which is preliminary data.</text>
</comment>
<evidence type="ECO:0000313" key="2">
    <source>
        <dbReference type="EMBL" id="HJA03737.1"/>
    </source>
</evidence>
<dbReference type="Gene3D" id="3.40.50.10540">
    <property type="entry name" value="Crotonobetainyl-coa:carnitine coa-transferase, domain 1"/>
    <property type="match status" value="1"/>
</dbReference>
<keyword evidence="1 2" id="KW-0808">Transferase</keyword>
<name>A0A9D2KHE8_9MICO</name>
<dbReference type="Pfam" id="PF02515">
    <property type="entry name" value="CoA_transf_3"/>
    <property type="match status" value="1"/>
</dbReference>
<dbReference type="Proteomes" id="UP000824220">
    <property type="component" value="Unassembled WGS sequence"/>
</dbReference>
<sequence>MVDDVDKPLHGITVLDFSQFLAGPVAAMRLADLGARVIKIERPGTGDIGRTLAFAGSVADEETVSFHAMNRNKEGMTADLKNPADLERVKDLITRADVIVQNFRPGVMERIGLDYASVAQLNPRLVYASATGYGNAGPWKDRPGQDLLAQSLSGLPWLSGSGHQGPVPVGLSIADHLTSCHIAQGVTALLLRRERTGRGGLVETSLLEAMLDLQFEMLSVHLNDPSVTVQRGGDRSGHAFLAAPYGTYPTADGFLALAMNPLPKLGELLGIDELLAFTEEEAWSRREEAEALLAAHLATKPTQDWLDILDAADVWCAPVLTLEELVAHDGFAAIDMVQQVERDASLTRSGTQLSLKTTRGPIRVDGHALTSDVASPKLGQHDAALREEFGWEAES</sequence>
<reference evidence="2" key="1">
    <citation type="journal article" date="2021" name="PeerJ">
        <title>Extensive microbial diversity within the chicken gut microbiome revealed by metagenomics and culture.</title>
        <authorList>
            <person name="Gilroy R."/>
            <person name="Ravi A."/>
            <person name="Getino M."/>
            <person name="Pursley I."/>
            <person name="Horton D.L."/>
            <person name="Alikhan N.F."/>
            <person name="Baker D."/>
            <person name="Gharbi K."/>
            <person name="Hall N."/>
            <person name="Watson M."/>
            <person name="Adriaenssens E.M."/>
            <person name="Foster-Nyarko E."/>
            <person name="Jarju S."/>
            <person name="Secka A."/>
            <person name="Antonio M."/>
            <person name="Oren A."/>
            <person name="Chaudhuri R.R."/>
            <person name="La Ragione R."/>
            <person name="Hildebrand F."/>
            <person name="Pallen M.J."/>
        </authorList>
    </citation>
    <scope>NUCLEOTIDE SEQUENCE</scope>
    <source>
        <strain evidence="2">ChiHjej8B7-3636</strain>
    </source>
</reference>
<dbReference type="EMBL" id="DXAM01000039">
    <property type="protein sequence ID" value="HJA03737.1"/>
    <property type="molecule type" value="Genomic_DNA"/>
</dbReference>